<dbReference type="Pfam" id="PF00400">
    <property type="entry name" value="WD40"/>
    <property type="match status" value="3"/>
</dbReference>
<gene>
    <name evidence="4" type="ORF">DFP72DRAFT_900128</name>
</gene>
<accession>A0A8H6HY45</accession>
<dbReference type="AlphaFoldDB" id="A0A8H6HY45"/>
<evidence type="ECO:0000313" key="4">
    <source>
        <dbReference type="EMBL" id="KAF6753968.1"/>
    </source>
</evidence>
<dbReference type="PROSITE" id="PS50082">
    <property type="entry name" value="WD_REPEATS_2"/>
    <property type="match status" value="2"/>
</dbReference>
<dbReference type="InterPro" id="IPR015943">
    <property type="entry name" value="WD40/YVTN_repeat-like_dom_sf"/>
</dbReference>
<organism evidence="4 5">
    <name type="scientific">Ephemerocybe angulata</name>
    <dbReference type="NCBI Taxonomy" id="980116"/>
    <lineage>
        <taxon>Eukaryota</taxon>
        <taxon>Fungi</taxon>
        <taxon>Dikarya</taxon>
        <taxon>Basidiomycota</taxon>
        <taxon>Agaricomycotina</taxon>
        <taxon>Agaricomycetes</taxon>
        <taxon>Agaricomycetidae</taxon>
        <taxon>Agaricales</taxon>
        <taxon>Agaricineae</taxon>
        <taxon>Psathyrellaceae</taxon>
        <taxon>Ephemerocybe</taxon>
    </lineage>
</organism>
<feature type="repeat" description="WD" evidence="3">
    <location>
        <begin position="101"/>
        <end position="133"/>
    </location>
</feature>
<dbReference type="SUPFAM" id="SSF50978">
    <property type="entry name" value="WD40 repeat-like"/>
    <property type="match status" value="1"/>
</dbReference>
<evidence type="ECO:0000256" key="3">
    <source>
        <dbReference type="PROSITE-ProRule" id="PRU00221"/>
    </source>
</evidence>
<name>A0A8H6HY45_9AGAR</name>
<proteinExistence type="predicted"/>
<feature type="repeat" description="WD" evidence="3">
    <location>
        <begin position="247"/>
        <end position="288"/>
    </location>
</feature>
<sequence length="349" mass="37903">MAEYNDPSTTTTLPSPPFDSISSIRFHPTNPDLMLVSSWDTTVRYYDTGSASHAPEQKAKFDHRAAVLACAFNGAGDKAYSGGLDTGVRELDLAGERMTHLGTHADSVSAMTWSKNTNALVTGSWDRTLRFWDPRASSTDGGSAGALSSTTSTPERIYALDLVNHTLVVAMASRLFHIYDIRNMSVPAQQRESSLKYMTRSLAAMPSGEGYACASVEGRIAVEWFDPAPAVQERKYAFKCHRQTVGEVDHVWPVNALAFHPIYNTFASAGSDGTVSIWDHKVKKRLRQFPKYPAPVSAIAFNCDGSKLGVAASYTWDEGEEGAKAVGSAPWVGVRKVGEEGKPKGWTGN</sequence>
<evidence type="ECO:0000313" key="5">
    <source>
        <dbReference type="Proteomes" id="UP000521943"/>
    </source>
</evidence>
<dbReference type="SMART" id="SM00320">
    <property type="entry name" value="WD40"/>
    <property type="match status" value="4"/>
</dbReference>
<dbReference type="PANTHER" id="PTHR10971">
    <property type="entry name" value="MRNA EXPORT FACTOR AND BUB3"/>
    <property type="match status" value="1"/>
</dbReference>
<keyword evidence="2" id="KW-0677">Repeat</keyword>
<dbReference type="InterPro" id="IPR020472">
    <property type="entry name" value="WD40_PAC1"/>
</dbReference>
<dbReference type="Proteomes" id="UP000521943">
    <property type="component" value="Unassembled WGS sequence"/>
</dbReference>
<evidence type="ECO:0000256" key="2">
    <source>
        <dbReference type="ARBA" id="ARBA00022737"/>
    </source>
</evidence>
<keyword evidence="1 3" id="KW-0853">WD repeat</keyword>
<dbReference type="EMBL" id="JACGCI010000036">
    <property type="protein sequence ID" value="KAF6753968.1"/>
    <property type="molecule type" value="Genomic_DNA"/>
</dbReference>
<dbReference type="Gene3D" id="2.130.10.10">
    <property type="entry name" value="YVTN repeat-like/Quinoprotein amine dehydrogenase"/>
    <property type="match status" value="1"/>
</dbReference>
<dbReference type="PROSITE" id="PS50294">
    <property type="entry name" value="WD_REPEATS_REGION"/>
    <property type="match status" value="2"/>
</dbReference>
<dbReference type="PRINTS" id="PR00320">
    <property type="entry name" value="GPROTEINBRPT"/>
</dbReference>
<protein>
    <submittedName>
        <fullName evidence="4">WD40-repeat-containing domain protein</fullName>
    </submittedName>
</protein>
<dbReference type="InterPro" id="IPR036322">
    <property type="entry name" value="WD40_repeat_dom_sf"/>
</dbReference>
<dbReference type="InterPro" id="IPR001680">
    <property type="entry name" value="WD40_rpt"/>
</dbReference>
<dbReference type="OrthoDB" id="10262475at2759"/>
<reference evidence="4 5" key="1">
    <citation type="submission" date="2020-07" db="EMBL/GenBank/DDBJ databases">
        <title>Comparative genomics of pyrophilous fungi reveals a link between fire events and developmental genes.</title>
        <authorList>
            <consortium name="DOE Joint Genome Institute"/>
            <person name="Steindorff A.S."/>
            <person name="Carver A."/>
            <person name="Calhoun S."/>
            <person name="Stillman K."/>
            <person name="Liu H."/>
            <person name="Lipzen A."/>
            <person name="Pangilinan J."/>
            <person name="Labutti K."/>
            <person name="Bruns T.D."/>
            <person name="Grigoriev I.V."/>
        </authorList>
    </citation>
    <scope>NUCLEOTIDE SEQUENCE [LARGE SCALE GENOMIC DNA]</scope>
    <source>
        <strain evidence="4 5">CBS 144469</strain>
    </source>
</reference>
<keyword evidence="5" id="KW-1185">Reference proteome</keyword>
<evidence type="ECO:0000256" key="1">
    <source>
        <dbReference type="ARBA" id="ARBA00022574"/>
    </source>
</evidence>
<comment type="caution">
    <text evidence="4">The sequence shown here is derived from an EMBL/GenBank/DDBJ whole genome shotgun (WGS) entry which is preliminary data.</text>
</comment>